<dbReference type="GO" id="GO:0003677">
    <property type="term" value="F:DNA binding"/>
    <property type="evidence" value="ECO:0007669"/>
    <property type="project" value="UniProtKB-KW"/>
</dbReference>
<organism evidence="2">
    <name type="scientific">Candidatus Methanogaster sp. ANME-2c ERB4</name>
    <dbReference type="NCBI Taxonomy" id="2759911"/>
    <lineage>
        <taxon>Archaea</taxon>
        <taxon>Methanobacteriati</taxon>
        <taxon>Methanobacteriota</taxon>
        <taxon>Stenosarchaea group</taxon>
        <taxon>Methanomicrobia</taxon>
        <taxon>Methanosarcinales</taxon>
        <taxon>ANME-2 cluster</taxon>
        <taxon>Candidatus Methanogasteraceae</taxon>
        <taxon>Candidatus Methanogaster</taxon>
    </lineage>
</organism>
<reference evidence="2" key="1">
    <citation type="submission" date="2020-06" db="EMBL/GenBank/DDBJ databases">
        <title>Unique genomic features of the anaerobic methanotrophic archaea.</title>
        <authorList>
            <person name="Chadwick G.L."/>
            <person name="Skennerton C.T."/>
            <person name="Laso-Perez R."/>
            <person name="Leu A.O."/>
            <person name="Speth D.R."/>
            <person name="Yu H."/>
            <person name="Morgan-Lang C."/>
            <person name="Hatzenpichler R."/>
            <person name="Goudeau D."/>
            <person name="Malmstrom R."/>
            <person name="Brazelton W.J."/>
            <person name="Woyke T."/>
            <person name="Hallam S.J."/>
            <person name="Tyson G.W."/>
            <person name="Wegener G."/>
            <person name="Boetius A."/>
            <person name="Orphan V."/>
        </authorList>
    </citation>
    <scope>NUCLEOTIDE SEQUENCE</scope>
</reference>
<accession>A0A7G9Y338</accession>
<keyword evidence="1" id="KW-0238">DNA-binding</keyword>
<dbReference type="InterPro" id="IPR010998">
    <property type="entry name" value="Integrase_recombinase_N"/>
</dbReference>
<sequence>MRENPNDPASKNLPLPDIPTLIHRCLKAEEDRNLSDNSIKELRRYLNEFSAYCQSQGISSVFKRHGNFISYFRCYYLN</sequence>
<protein>
    <submittedName>
        <fullName evidence="2">Uncharacterized protein</fullName>
    </submittedName>
</protein>
<dbReference type="AlphaFoldDB" id="A0A7G9Y338"/>
<proteinExistence type="predicted"/>
<dbReference type="EMBL" id="MT630736">
    <property type="protein sequence ID" value="QNO42422.1"/>
    <property type="molecule type" value="Genomic_DNA"/>
</dbReference>
<name>A0A7G9Y338_9EURY</name>
<evidence type="ECO:0000256" key="1">
    <source>
        <dbReference type="ARBA" id="ARBA00023125"/>
    </source>
</evidence>
<evidence type="ECO:0000313" key="2">
    <source>
        <dbReference type="EMBL" id="QNO42422.1"/>
    </source>
</evidence>
<dbReference type="Gene3D" id="1.10.150.130">
    <property type="match status" value="1"/>
</dbReference>
<gene>
    <name evidence="2" type="ORF">ODADPOMJ_00015</name>
</gene>